<dbReference type="InterPro" id="IPR013818">
    <property type="entry name" value="Lipase"/>
</dbReference>
<dbReference type="InterPro" id="IPR000734">
    <property type="entry name" value="TAG_lipase"/>
</dbReference>
<dbReference type="GO" id="GO:0016042">
    <property type="term" value="P:lipid catabolic process"/>
    <property type="evidence" value="ECO:0007669"/>
    <property type="project" value="TreeGrafter"/>
</dbReference>
<keyword evidence="7" id="KW-1015">Disulfide bond</keyword>
<evidence type="ECO:0000256" key="2">
    <source>
        <dbReference type="ARBA" id="ARBA00004613"/>
    </source>
</evidence>
<keyword evidence="6" id="KW-0378">Hydrolase</keyword>
<dbReference type="Pfam" id="PF00151">
    <property type="entry name" value="Lipase"/>
    <property type="match status" value="1"/>
</dbReference>
<evidence type="ECO:0000259" key="9">
    <source>
        <dbReference type="Pfam" id="PF00151"/>
    </source>
</evidence>
<evidence type="ECO:0000256" key="3">
    <source>
        <dbReference type="ARBA" id="ARBA00010701"/>
    </source>
</evidence>
<evidence type="ECO:0000256" key="1">
    <source>
        <dbReference type="ARBA" id="ARBA00000111"/>
    </source>
</evidence>
<gene>
    <name evidence="10" type="ORF">HCN44_007592</name>
</gene>
<evidence type="ECO:0000256" key="6">
    <source>
        <dbReference type="ARBA" id="ARBA00022801"/>
    </source>
</evidence>
<dbReference type="PANTHER" id="PTHR11610">
    <property type="entry name" value="LIPASE"/>
    <property type="match status" value="1"/>
</dbReference>
<comment type="catalytic activity">
    <reaction evidence="1">
        <text>a 1,2-diacyl-sn-glycero-3-phosphocholine + H2O = a 2-acyl-sn-glycero-3-phosphocholine + a fatty acid + H(+)</text>
        <dbReference type="Rhea" id="RHEA:18689"/>
        <dbReference type="ChEBI" id="CHEBI:15377"/>
        <dbReference type="ChEBI" id="CHEBI:15378"/>
        <dbReference type="ChEBI" id="CHEBI:28868"/>
        <dbReference type="ChEBI" id="CHEBI:57643"/>
        <dbReference type="ChEBI" id="CHEBI:57875"/>
        <dbReference type="EC" id="3.1.1.32"/>
    </reaction>
</comment>
<evidence type="ECO:0000313" key="11">
    <source>
        <dbReference type="Proteomes" id="UP000639338"/>
    </source>
</evidence>
<evidence type="ECO:0000256" key="5">
    <source>
        <dbReference type="ARBA" id="ARBA00022525"/>
    </source>
</evidence>
<dbReference type="InterPro" id="IPR029058">
    <property type="entry name" value="AB_hydrolase_fold"/>
</dbReference>
<dbReference type="OrthoDB" id="199913at2759"/>
<evidence type="ECO:0000256" key="8">
    <source>
        <dbReference type="RuleBase" id="RU004262"/>
    </source>
</evidence>
<proteinExistence type="inferred from homology"/>
<accession>A0A835CNF9</accession>
<evidence type="ECO:0000256" key="7">
    <source>
        <dbReference type="ARBA" id="ARBA00023157"/>
    </source>
</evidence>
<dbReference type="PANTHER" id="PTHR11610:SF186">
    <property type="entry name" value="FI22312P1"/>
    <property type="match status" value="1"/>
</dbReference>
<dbReference type="SUPFAM" id="SSF53474">
    <property type="entry name" value="alpha/beta-Hydrolases"/>
    <property type="match status" value="1"/>
</dbReference>
<dbReference type="EC" id="3.1.1.32" evidence="4"/>
<dbReference type="Proteomes" id="UP000639338">
    <property type="component" value="Unassembled WGS sequence"/>
</dbReference>
<protein>
    <recommendedName>
        <fullName evidence="4">phospholipase A1</fullName>
        <ecNumber evidence="4">3.1.1.32</ecNumber>
    </recommendedName>
</protein>
<comment type="similarity">
    <text evidence="3 8">Belongs to the AB hydrolase superfamily. Lipase family.</text>
</comment>
<comment type="caution">
    <text evidence="10">The sequence shown here is derived from an EMBL/GenBank/DDBJ whole genome shotgun (WGS) entry which is preliminary data.</text>
</comment>
<dbReference type="AlphaFoldDB" id="A0A835CNF9"/>
<organism evidence="10 11">
    <name type="scientific">Aphidius gifuensis</name>
    <name type="common">Parasitoid wasp</name>
    <dbReference type="NCBI Taxonomy" id="684658"/>
    <lineage>
        <taxon>Eukaryota</taxon>
        <taxon>Metazoa</taxon>
        <taxon>Ecdysozoa</taxon>
        <taxon>Arthropoda</taxon>
        <taxon>Hexapoda</taxon>
        <taxon>Insecta</taxon>
        <taxon>Pterygota</taxon>
        <taxon>Neoptera</taxon>
        <taxon>Endopterygota</taxon>
        <taxon>Hymenoptera</taxon>
        <taxon>Apocrita</taxon>
        <taxon>Ichneumonoidea</taxon>
        <taxon>Braconidae</taxon>
        <taxon>Aphidiinae</taxon>
        <taxon>Aphidius</taxon>
    </lineage>
</organism>
<dbReference type="EMBL" id="JACMRX010000006">
    <property type="protein sequence ID" value="KAF7988098.1"/>
    <property type="molecule type" value="Genomic_DNA"/>
</dbReference>
<sequence length="762" mass="85605">MRSALMSAHDCNIVCVDWSLGSAIPNYVRAAANTRLVGRQLAKLIRGLNVPLERVHLIGFSLGAHVAGFAGAELGNVSRITDPRARLDETDAQFVDVIHSNGEQLILGGLGSWQPMGDVDFYPNGGRMQTGCSNLFVGAVSDFIWSGSIEGRSLCNHRRAYKLFTDSVSPKCRFPAFPCEKGYDGLLQARGQLYLVTREEEPFCAHQYQIKLFNNRGERPARSYGKLQVTLVGNGGFNETFTMTKKDDEELLVGAILHKMVVPHPVVVDLEAIEVKYTAYSGWISSGLVSWSIDKVSILDSYGKSLSVCRRGLILESGHPVYLPLYPSECTIPIEIDNQTLSTNTNLTNSFVANNNINNKNDEFKLTGIGPFVKSQNYDNNNGFIDTIQNEHKRPIKNFEIESGRGFSGGSYVHTTSINPIKLIDTTTVLLTSEIQEPVLQFNNKKETSRSMKLGEITEPLLRPRSIRQNTNEGSIDDVKIIINDTIEKTMLQQNNDTVLQGFTVQFLPERLAGILAQAEKYARQKLLPLISQYTPSFISNSRQDRQRYFPSLSDANDNYDMSKFNQNNKSSLAKHVEGNKNTVLEKNNWIPINGTMLKYSSIENSTSSYMLTDNTEGKWITKLNDDNNKKVEEKDNDWMPIVDKIEANKLNVKIDNNGSVVIKNSSVESISMDNNLPSTTIVSSKINDKKFIPVGRVNENNDRKSTDYVGDKKINDIERGTLRSMIFPFHYSGKNDPRTKYIPLLPEEEVGRRNYFQERER</sequence>
<dbReference type="Gene3D" id="3.40.50.1820">
    <property type="entry name" value="alpha/beta hydrolase"/>
    <property type="match status" value="1"/>
</dbReference>
<evidence type="ECO:0000256" key="4">
    <source>
        <dbReference type="ARBA" id="ARBA00013179"/>
    </source>
</evidence>
<evidence type="ECO:0000313" key="10">
    <source>
        <dbReference type="EMBL" id="KAF7988098.1"/>
    </source>
</evidence>
<comment type="subcellular location">
    <subcellularLocation>
        <location evidence="2">Secreted</location>
    </subcellularLocation>
</comment>
<reference evidence="10 11" key="1">
    <citation type="submission" date="2020-08" db="EMBL/GenBank/DDBJ databases">
        <title>Aphidius gifuensis genome sequencing and assembly.</title>
        <authorList>
            <person name="Du Z."/>
        </authorList>
    </citation>
    <scope>NUCLEOTIDE SEQUENCE [LARGE SCALE GENOMIC DNA]</scope>
    <source>
        <strain evidence="10">YNYX2018</strain>
        <tissue evidence="10">Adults</tissue>
    </source>
</reference>
<keyword evidence="5" id="KW-0964">Secreted</keyword>
<feature type="domain" description="Lipase" evidence="9">
    <location>
        <begin position="3"/>
        <end position="181"/>
    </location>
</feature>
<name>A0A835CNF9_APHGI</name>
<dbReference type="GO" id="GO:0008970">
    <property type="term" value="F:phospholipase A1 activity"/>
    <property type="evidence" value="ECO:0007669"/>
    <property type="project" value="UniProtKB-EC"/>
</dbReference>
<dbReference type="GO" id="GO:0005615">
    <property type="term" value="C:extracellular space"/>
    <property type="evidence" value="ECO:0007669"/>
    <property type="project" value="TreeGrafter"/>
</dbReference>
<keyword evidence="11" id="KW-1185">Reference proteome</keyword>